<reference evidence="3 4" key="1">
    <citation type="submission" date="2020-04" db="EMBL/GenBank/DDBJ databases">
        <title>Draft genome of Leeia sp. IMCC25680.</title>
        <authorList>
            <person name="Song J."/>
            <person name="Cho J.-C."/>
        </authorList>
    </citation>
    <scope>NUCLEOTIDE SEQUENCE [LARGE SCALE GENOMIC DNA]</scope>
    <source>
        <strain evidence="3 4">IMCC25680</strain>
    </source>
</reference>
<dbReference type="AlphaFoldDB" id="A0A847SFK9"/>
<keyword evidence="4" id="KW-1185">Reference proteome</keyword>
<evidence type="ECO:0000313" key="3">
    <source>
        <dbReference type="EMBL" id="NLR76216.1"/>
    </source>
</evidence>
<dbReference type="SMART" id="SM00749">
    <property type="entry name" value="BON"/>
    <property type="match status" value="1"/>
</dbReference>
<comment type="caution">
    <text evidence="3">The sequence shown here is derived from an EMBL/GenBank/DDBJ whole genome shotgun (WGS) entry which is preliminary data.</text>
</comment>
<dbReference type="Gene3D" id="3.30.1340.30">
    <property type="match status" value="1"/>
</dbReference>
<dbReference type="PANTHER" id="PTHR34606:SF15">
    <property type="entry name" value="BON DOMAIN-CONTAINING PROTEIN"/>
    <property type="match status" value="1"/>
</dbReference>
<feature type="chain" id="PRO_5032741102" evidence="1">
    <location>
        <begin position="25"/>
        <end position="130"/>
    </location>
</feature>
<dbReference type="InterPro" id="IPR007055">
    <property type="entry name" value="BON_dom"/>
</dbReference>
<evidence type="ECO:0000313" key="4">
    <source>
        <dbReference type="Proteomes" id="UP000587991"/>
    </source>
</evidence>
<dbReference type="Proteomes" id="UP000587991">
    <property type="component" value="Unassembled WGS sequence"/>
</dbReference>
<feature type="signal peptide" evidence="1">
    <location>
        <begin position="1"/>
        <end position="24"/>
    </location>
</feature>
<evidence type="ECO:0000256" key="1">
    <source>
        <dbReference type="SAM" id="SignalP"/>
    </source>
</evidence>
<dbReference type="PROSITE" id="PS50914">
    <property type="entry name" value="BON"/>
    <property type="match status" value="1"/>
</dbReference>
<proteinExistence type="predicted"/>
<organism evidence="3 4">
    <name type="scientific">Leeia aquatica</name>
    <dbReference type="NCBI Taxonomy" id="2725557"/>
    <lineage>
        <taxon>Bacteria</taxon>
        <taxon>Pseudomonadati</taxon>
        <taxon>Pseudomonadota</taxon>
        <taxon>Betaproteobacteria</taxon>
        <taxon>Neisseriales</taxon>
        <taxon>Leeiaceae</taxon>
        <taxon>Leeia</taxon>
    </lineage>
</organism>
<gene>
    <name evidence="3" type="ORF">HF682_13710</name>
</gene>
<protein>
    <submittedName>
        <fullName evidence="3">BON domain-containing protein</fullName>
    </submittedName>
</protein>
<dbReference type="RefSeq" id="WP_168877885.1">
    <property type="nucleotide sequence ID" value="NZ_JABAIM010000003.1"/>
</dbReference>
<name>A0A847SFK9_9NEIS</name>
<dbReference type="PANTHER" id="PTHR34606">
    <property type="entry name" value="BON DOMAIN-CONTAINING PROTEIN"/>
    <property type="match status" value="1"/>
</dbReference>
<feature type="domain" description="BON" evidence="2">
    <location>
        <begin position="62"/>
        <end position="130"/>
    </location>
</feature>
<evidence type="ECO:0000259" key="2">
    <source>
        <dbReference type="PROSITE" id="PS50914"/>
    </source>
</evidence>
<sequence length="130" mass="13045">MWNRKAVLGWSAVLTLALASAGWAASSKPKAKTSKAATVAPAAATPAEVAAAPAPAIPAQPSDQALSEQISAAFKADPLLDGQAIQVEAKAGNITLRGEVASDVQLNHALDLAGAIPGVRAVENAMLVKS</sequence>
<dbReference type="EMBL" id="JABAIM010000003">
    <property type="protein sequence ID" value="NLR76216.1"/>
    <property type="molecule type" value="Genomic_DNA"/>
</dbReference>
<dbReference type="Pfam" id="PF04972">
    <property type="entry name" value="BON"/>
    <property type="match status" value="1"/>
</dbReference>
<accession>A0A847SFK9</accession>
<dbReference type="InterPro" id="IPR051686">
    <property type="entry name" value="Lipoprotein_DolP"/>
</dbReference>
<dbReference type="InterPro" id="IPR014004">
    <property type="entry name" value="Transpt-assoc_nodulatn_dom_bac"/>
</dbReference>
<keyword evidence="1" id="KW-0732">Signal</keyword>